<comment type="caution">
    <text evidence="1">The sequence shown here is derived from an EMBL/GenBank/DDBJ whole genome shotgun (WGS) entry which is preliminary data.</text>
</comment>
<reference evidence="1 2" key="1">
    <citation type="submission" date="2020-08" db="EMBL/GenBank/DDBJ databases">
        <title>Sequencing the genomes of 1000 actinobacteria strains.</title>
        <authorList>
            <person name="Klenk H.-P."/>
        </authorList>
    </citation>
    <scope>NUCLEOTIDE SEQUENCE [LARGE SCALE GENOMIC DNA]</scope>
    <source>
        <strain evidence="1 2">DSM 19600</strain>
    </source>
</reference>
<proteinExistence type="predicted"/>
<dbReference type="Proteomes" id="UP000549113">
    <property type="component" value="Unassembled WGS sequence"/>
</dbReference>
<protein>
    <submittedName>
        <fullName evidence="1">Uncharacterized protein</fullName>
    </submittedName>
</protein>
<evidence type="ECO:0000313" key="1">
    <source>
        <dbReference type="EMBL" id="MBB4139030.1"/>
    </source>
</evidence>
<keyword evidence="2" id="KW-1185">Reference proteome</keyword>
<accession>A0AA40SML8</accession>
<gene>
    <name evidence="1" type="ORF">BKA10_000824</name>
</gene>
<dbReference type="EMBL" id="JACIFH010000001">
    <property type="protein sequence ID" value="MBB4139030.1"/>
    <property type="molecule type" value="Genomic_DNA"/>
</dbReference>
<evidence type="ECO:0000313" key="2">
    <source>
        <dbReference type="Proteomes" id="UP000549113"/>
    </source>
</evidence>
<name>A0AA40SML8_9MICO</name>
<dbReference type="RefSeq" id="WP_241739912.1">
    <property type="nucleotide sequence ID" value="NZ_BAABCO010000001.1"/>
</dbReference>
<sequence length="70" mass="7579">MTVISIPVTTSVRPTRVETVMLRTVTAVGGYIASRMARRAARLDVRVAQDAVVEHARDAASARALGLYPR</sequence>
<organism evidence="1 2">
    <name type="scientific">Microbacterium invictum</name>
    <dbReference type="NCBI Taxonomy" id="515415"/>
    <lineage>
        <taxon>Bacteria</taxon>
        <taxon>Bacillati</taxon>
        <taxon>Actinomycetota</taxon>
        <taxon>Actinomycetes</taxon>
        <taxon>Micrococcales</taxon>
        <taxon>Microbacteriaceae</taxon>
        <taxon>Microbacterium</taxon>
    </lineage>
</organism>
<dbReference type="AlphaFoldDB" id="A0AA40SML8"/>